<dbReference type="HAMAP" id="MF_00127">
    <property type="entry name" value="His_tRNA_synth"/>
    <property type="match status" value="1"/>
</dbReference>
<evidence type="ECO:0000256" key="6">
    <source>
        <dbReference type="ARBA" id="ARBA00023146"/>
    </source>
</evidence>
<dbReference type="EC" id="6.1.1.21" evidence="8"/>
<reference evidence="11 12" key="1">
    <citation type="journal article" date="2016" name="Nat. Commun.">
        <title>Thousands of microbial genomes shed light on interconnected biogeochemical processes in an aquifer system.</title>
        <authorList>
            <person name="Anantharaman K."/>
            <person name="Brown C.T."/>
            <person name="Hug L.A."/>
            <person name="Sharon I."/>
            <person name="Castelle C.J."/>
            <person name="Probst A.J."/>
            <person name="Thomas B.C."/>
            <person name="Singh A."/>
            <person name="Wilkins M.J."/>
            <person name="Karaoz U."/>
            <person name="Brodie E.L."/>
            <person name="Williams K.H."/>
            <person name="Hubbard S.S."/>
            <person name="Banfield J.F."/>
        </authorList>
    </citation>
    <scope>NUCLEOTIDE SEQUENCE [LARGE SCALE GENOMIC DNA]</scope>
</reference>
<keyword evidence="8" id="KW-0963">Cytoplasm</keyword>
<proteinExistence type="inferred from homology"/>
<comment type="caution">
    <text evidence="11">The sequence shown here is derived from an EMBL/GenBank/DDBJ whole genome shotgun (WGS) entry which is preliminary data.</text>
</comment>
<dbReference type="GO" id="GO:0006427">
    <property type="term" value="P:histidyl-tRNA aminoacylation"/>
    <property type="evidence" value="ECO:0007669"/>
    <property type="project" value="UniProtKB-UniRule"/>
</dbReference>
<dbReference type="InterPro" id="IPR036621">
    <property type="entry name" value="Anticodon-bd_dom_sf"/>
</dbReference>
<dbReference type="GO" id="GO:0005524">
    <property type="term" value="F:ATP binding"/>
    <property type="evidence" value="ECO:0007669"/>
    <property type="project" value="UniProtKB-UniRule"/>
</dbReference>
<dbReference type="Proteomes" id="UP000178076">
    <property type="component" value="Unassembled WGS sequence"/>
</dbReference>
<name>A0A1F7I2N4_9BACT</name>
<comment type="subunit">
    <text evidence="8">Homodimer.</text>
</comment>
<dbReference type="Pfam" id="PF13393">
    <property type="entry name" value="tRNA-synt_His"/>
    <property type="match status" value="1"/>
</dbReference>
<dbReference type="InterPro" id="IPR004516">
    <property type="entry name" value="HisRS/HisZ"/>
</dbReference>
<keyword evidence="5 8" id="KW-0648">Protein biosynthesis</keyword>
<dbReference type="InterPro" id="IPR041715">
    <property type="entry name" value="HisRS-like_core"/>
</dbReference>
<dbReference type="PANTHER" id="PTHR43707:SF1">
    <property type="entry name" value="HISTIDINE--TRNA LIGASE, MITOCHONDRIAL-RELATED"/>
    <property type="match status" value="1"/>
</dbReference>
<dbReference type="CDD" id="cd00859">
    <property type="entry name" value="HisRS_anticodon"/>
    <property type="match status" value="1"/>
</dbReference>
<dbReference type="GO" id="GO:0005737">
    <property type="term" value="C:cytoplasm"/>
    <property type="evidence" value="ECO:0007669"/>
    <property type="project" value="UniProtKB-SubCell"/>
</dbReference>
<feature type="domain" description="Aminoacyl-transfer RNA synthetases class-II family profile" evidence="10">
    <location>
        <begin position="38"/>
        <end position="193"/>
    </location>
</feature>
<comment type="catalytic activity">
    <reaction evidence="7 8">
        <text>tRNA(His) + L-histidine + ATP = L-histidyl-tRNA(His) + AMP + diphosphate + H(+)</text>
        <dbReference type="Rhea" id="RHEA:17313"/>
        <dbReference type="Rhea" id="RHEA-COMP:9665"/>
        <dbReference type="Rhea" id="RHEA-COMP:9689"/>
        <dbReference type="ChEBI" id="CHEBI:15378"/>
        <dbReference type="ChEBI" id="CHEBI:30616"/>
        <dbReference type="ChEBI" id="CHEBI:33019"/>
        <dbReference type="ChEBI" id="CHEBI:57595"/>
        <dbReference type="ChEBI" id="CHEBI:78442"/>
        <dbReference type="ChEBI" id="CHEBI:78527"/>
        <dbReference type="ChEBI" id="CHEBI:456215"/>
        <dbReference type="EC" id="6.1.1.21"/>
    </reaction>
</comment>
<keyword evidence="2 8" id="KW-0436">Ligase</keyword>
<dbReference type="InterPro" id="IPR006195">
    <property type="entry name" value="aa-tRNA-synth_II"/>
</dbReference>
<dbReference type="InterPro" id="IPR015807">
    <property type="entry name" value="His-tRNA-ligase"/>
</dbReference>
<dbReference type="EMBL" id="MGAD01000042">
    <property type="protein sequence ID" value="OGK37629.1"/>
    <property type="molecule type" value="Genomic_DNA"/>
</dbReference>
<sequence length="419" mass="47414">MAPKSIQPLKGFLDKYPQEMAFLNYLIDTVKSVAALYGFEQYDGPVIEPLELYVGKTSKEILEEQAFTLKDRNDQALMLRPEITPSLARMVAAKAQELTFPIRYFNYGLRYRYEAPQKGRNREFYQYDFDIIGSDSLLADIELLSVTVEILKKLGGTQDTFVVYINSRSEMNAFFASIGLREDQYRPVLQAIDKRDKVDDEVFINLLVKCGLTTDQTREITQLLAEPDDYKKNFEPIMQLAQAYGIQDYIQVNPMITRGLDYYTGFVFEAKSKIGLTRSLLGGGRYDNLVASFGARPLSGVGFATSDTVLEEFVKDINKVPDLQTTQAPVLVTVFDQSLQKLSIETAALLRRAGIKTELYMNMDTLQKQLKYADKKNIPWVLIIGPEEAKNQNVVLKNMPASSQQICILEDAVGIIKNS</sequence>
<dbReference type="Gene3D" id="3.30.930.10">
    <property type="entry name" value="Bira Bifunctional Protein, Domain 2"/>
    <property type="match status" value="1"/>
</dbReference>
<feature type="binding site" evidence="9">
    <location>
        <position position="126"/>
    </location>
    <ligand>
        <name>L-histidine</name>
        <dbReference type="ChEBI" id="CHEBI:57595"/>
    </ligand>
</feature>
<gene>
    <name evidence="8" type="primary">hisS</name>
    <name evidence="11" type="ORF">A3F32_01965</name>
</gene>
<evidence type="ECO:0000256" key="8">
    <source>
        <dbReference type="HAMAP-Rule" id="MF_00127"/>
    </source>
</evidence>
<evidence type="ECO:0000256" key="5">
    <source>
        <dbReference type="ARBA" id="ARBA00022917"/>
    </source>
</evidence>
<comment type="subcellular location">
    <subcellularLocation>
        <location evidence="8">Cytoplasm</location>
    </subcellularLocation>
</comment>
<dbReference type="InterPro" id="IPR004154">
    <property type="entry name" value="Anticodon-bd"/>
</dbReference>
<evidence type="ECO:0000256" key="7">
    <source>
        <dbReference type="ARBA" id="ARBA00047639"/>
    </source>
</evidence>
<accession>A0A1F7I2N4</accession>
<feature type="binding site" evidence="9">
    <location>
        <position position="130"/>
    </location>
    <ligand>
        <name>L-histidine</name>
        <dbReference type="ChEBI" id="CHEBI:57595"/>
    </ligand>
</feature>
<evidence type="ECO:0000256" key="2">
    <source>
        <dbReference type="ARBA" id="ARBA00022598"/>
    </source>
</evidence>
<organism evidence="11 12">
    <name type="scientific">Candidatus Roizmanbacteria bacterium RIFCSPHIGHO2_12_FULL_42_10</name>
    <dbReference type="NCBI Taxonomy" id="1802053"/>
    <lineage>
        <taxon>Bacteria</taxon>
        <taxon>Candidatus Roizmaniibacteriota</taxon>
    </lineage>
</organism>
<dbReference type="SUPFAM" id="SSF55681">
    <property type="entry name" value="Class II aaRS and biotin synthetases"/>
    <property type="match status" value="1"/>
</dbReference>
<dbReference type="Gene3D" id="3.40.50.800">
    <property type="entry name" value="Anticodon-binding domain"/>
    <property type="match status" value="1"/>
</dbReference>
<dbReference type="SUPFAM" id="SSF52954">
    <property type="entry name" value="Class II aaRS ABD-related"/>
    <property type="match status" value="1"/>
</dbReference>
<evidence type="ECO:0000313" key="11">
    <source>
        <dbReference type="EMBL" id="OGK37629.1"/>
    </source>
</evidence>
<dbReference type="InterPro" id="IPR033656">
    <property type="entry name" value="HisRS_anticodon"/>
</dbReference>
<dbReference type="PIRSF" id="PIRSF001549">
    <property type="entry name" value="His-tRNA_synth"/>
    <property type="match status" value="1"/>
</dbReference>
<keyword evidence="6 8" id="KW-0030">Aminoacyl-tRNA synthetase</keyword>
<evidence type="ECO:0000313" key="12">
    <source>
        <dbReference type="Proteomes" id="UP000178076"/>
    </source>
</evidence>
<protein>
    <recommendedName>
        <fullName evidence="8">Histidine--tRNA ligase</fullName>
        <ecNumber evidence="8">6.1.1.21</ecNumber>
    </recommendedName>
    <alternativeName>
        <fullName evidence="8">Histidyl-tRNA synthetase</fullName>
        <shortName evidence="8">HisRS</shortName>
    </alternativeName>
</protein>
<dbReference type="PANTHER" id="PTHR43707">
    <property type="entry name" value="HISTIDYL-TRNA SYNTHETASE"/>
    <property type="match status" value="1"/>
</dbReference>
<comment type="similarity">
    <text evidence="1 8">Belongs to the class-II aminoacyl-tRNA synthetase family.</text>
</comment>
<evidence type="ECO:0000256" key="1">
    <source>
        <dbReference type="ARBA" id="ARBA00008226"/>
    </source>
</evidence>
<dbReference type="AlphaFoldDB" id="A0A1F7I2N4"/>
<evidence type="ECO:0000256" key="4">
    <source>
        <dbReference type="ARBA" id="ARBA00022840"/>
    </source>
</evidence>
<dbReference type="InterPro" id="IPR045864">
    <property type="entry name" value="aa-tRNA-synth_II/BPL/LPL"/>
</dbReference>
<feature type="binding site" evidence="9">
    <location>
        <position position="112"/>
    </location>
    <ligand>
        <name>L-histidine</name>
        <dbReference type="ChEBI" id="CHEBI:57595"/>
    </ligand>
</feature>
<dbReference type="PROSITE" id="PS50862">
    <property type="entry name" value="AA_TRNA_LIGASE_II"/>
    <property type="match status" value="1"/>
</dbReference>
<dbReference type="Pfam" id="PF03129">
    <property type="entry name" value="HGTP_anticodon"/>
    <property type="match status" value="1"/>
</dbReference>
<feature type="binding site" evidence="9">
    <location>
        <begin position="82"/>
        <end position="84"/>
    </location>
    <ligand>
        <name>L-histidine</name>
        <dbReference type="ChEBI" id="CHEBI:57595"/>
    </ligand>
</feature>
<evidence type="ECO:0000259" key="10">
    <source>
        <dbReference type="PROSITE" id="PS50862"/>
    </source>
</evidence>
<dbReference type="GO" id="GO:0004821">
    <property type="term" value="F:histidine-tRNA ligase activity"/>
    <property type="evidence" value="ECO:0007669"/>
    <property type="project" value="UniProtKB-UniRule"/>
</dbReference>
<dbReference type="CDD" id="cd00773">
    <property type="entry name" value="HisRS-like_core"/>
    <property type="match status" value="1"/>
</dbReference>
<feature type="binding site" evidence="9">
    <location>
        <begin position="262"/>
        <end position="263"/>
    </location>
    <ligand>
        <name>L-histidine</name>
        <dbReference type="ChEBI" id="CHEBI:57595"/>
    </ligand>
</feature>
<evidence type="ECO:0000256" key="3">
    <source>
        <dbReference type="ARBA" id="ARBA00022741"/>
    </source>
</evidence>
<dbReference type="NCBIfam" id="TIGR00442">
    <property type="entry name" value="hisS"/>
    <property type="match status" value="1"/>
</dbReference>
<keyword evidence="3 8" id="KW-0547">Nucleotide-binding</keyword>
<feature type="binding site" evidence="9">
    <location>
        <position position="258"/>
    </location>
    <ligand>
        <name>L-histidine</name>
        <dbReference type="ChEBI" id="CHEBI:57595"/>
    </ligand>
</feature>
<evidence type="ECO:0000256" key="9">
    <source>
        <dbReference type="PIRSR" id="PIRSR001549-1"/>
    </source>
</evidence>
<keyword evidence="4 8" id="KW-0067">ATP-binding</keyword>